<dbReference type="Proteomes" id="UP000004994">
    <property type="component" value="Chromosome 6"/>
</dbReference>
<organism evidence="1">
    <name type="scientific">Solanum lycopersicum</name>
    <name type="common">Tomato</name>
    <name type="synonym">Lycopersicon esculentum</name>
    <dbReference type="NCBI Taxonomy" id="4081"/>
    <lineage>
        <taxon>Eukaryota</taxon>
        <taxon>Viridiplantae</taxon>
        <taxon>Streptophyta</taxon>
        <taxon>Embryophyta</taxon>
        <taxon>Tracheophyta</taxon>
        <taxon>Spermatophyta</taxon>
        <taxon>Magnoliopsida</taxon>
        <taxon>eudicotyledons</taxon>
        <taxon>Gunneridae</taxon>
        <taxon>Pentapetalae</taxon>
        <taxon>asterids</taxon>
        <taxon>lamiids</taxon>
        <taxon>Solanales</taxon>
        <taxon>Solanaceae</taxon>
        <taxon>Solanoideae</taxon>
        <taxon>Solaneae</taxon>
        <taxon>Solanum</taxon>
        <taxon>Solanum subgen. Lycopersicon</taxon>
    </lineage>
</organism>
<proteinExistence type="predicted"/>
<accession>A0A3Q7HK26</accession>
<evidence type="ECO:0000313" key="2">
    <source>
        <dbReference type="Proteomes" id="UP000004994"/>
    </source>
</evidence>
<dbReference type="AlphaFoldDB" id="A0A3Q7HK26"/>
<name>A0A3Q7HK26_SOLLC</name>
<evidence type="ECO:0000313" key="1">
    <source>
        <dbReference type="EnsemblPlants" id="Solyc06g009385.1.1"/>
    </source>
</evidence>
<reference evidence="1" key="2">
    <citation type="submission" date="2019-01" db="UniProtKB">
        <authorList>
            <consortium name="EnsemblPlants"/>
        </authorList>
    </citation>
    <scope>IDENTIFICATION</scope>
    <source>
        <strain evidence="1">cv. Heinz 1706</strain>
    </source>
</reference>
<keyword evidence="2" id="KW-1185">Reference proteome</keyword>
<reference evidence="1" key="1">
    <citation type="journal article" date="2012" name="Nature">
        <title>The tomato genome sequence provides insights into fleshy fruit evolution.</title>
        <authorList>
            <consortium name="Tomato Genome Consortium"/>
        </authorList>
    </citation>
    <scope>NUCLEOTIDE SEQUENCE [LARGE SCALE GENOMIC DNA]</scope>
    <source>
        <strain evidence="1">cv. Heinz 1706</strain>
    </source>
</reference>
<dbReference type="Gramene" id="Solyc06g009385.1.1">
    <property type="protein sequence ID" value="Solyc06g009385.1.1"/>
    <property type="gene ID" value="Solyc06g009385.1"/>
</dbReference>
<dbReference type="EnsemblPlants" id="Solyc06g009385.1.1">
    <property type="protein sequence ID" value="Solyc06g009385.1.1"/>
    <property type="gene ID" value="Solyc06g009385.1"/>
</dbReference>
<protein>
    <submittedName>
        <fullName evidence="1">Uncharacterized protein</fullName>
    </submittedName>
</protein>
<dbReference type="InParanoid" id="A0A3Q7HK26"/>
<sequence>MAPTVLNFSIEITYGGCRAHIKITRIGFTHHDDNGISTFTCSAARNVTKHLIMATGTKEQSAFGVTSCCKFHASYNMYK</sequence>